<dbReference type="EMBL" id="JAENIL010000002">
    <property type="protein sequence ID" value="MBK1875552.1"/>
    <property type="molecule type" value="Genomic_DNA"/>
</dbReference>
<feature type="domain" description="Organic solvent tolerance-like N-terminal" evidence="3">
    <location>
        <begin position="32"/>
        <end position="136"/>
    </location>
</feature>
<organism evidence="4 5">
    <name type="scientific">Pelagicoccus mobilis</name>
    <dbReference type="NCBI Taxonomy" id="415221"/>
    <lineage>
        <taxon>Bacteria</taxon>
        <taxon>Pseudomonadati</taxon>
        <taxon>Verrucomicrobiota</taxon>
        <taxon>Opitutia</taxon>
        <taxon>Puniceicoccales</taxon>
        <taxon>Pelagicoccaceae</taxon>
        <taxon>Pelagicoccus</taxon>
    </lineage>
</organism>
<dbReference type="RefSeq" id="WP_200353768.1">
    <property type="nucleotide sequence ID" value="NZ_JAENIL010000002.1"/>
</dbReference>
<feature type="signal peptide" evidence="2">
    <location>
        <begin position="1"/>
        <end position="23"/>
    </location>
</feature>
<name>A0A934RRH2_9BACT</name>
<comment type="caution">
    <text evidence="4">The sequence shown here is derived from an EMBL/GenBank/DDBJ whole genome shotgun (WGS) entry which is preliminary data.</text>
</comment>
<reference evidence="4" key="1">
    <citation type="submission" date="2021-01" db="EMBL/GenBank/DDBJ databases">
        <title>Modified the classification status of verrucomicrobia.</title>
        <authorList>
            <person name="Feng X."/>
        </authorList>
    </citation>
    <scope>NUCLEOTIDE SEQUENCE</scope>
    <source>
        <strain evidence="4">KCTC 13126</strain>
    </source>
</reference>
<feature type="chain" id="PRO_5038117727" description="Organic solvent tolerance-like N-terminal domain-containing protein" evidence="2">
    <location>
        <begin position="24"/>
        <end position="224"/>
    </location>
</feature>
<feature type="compositionally biased region" description="Acidic residues" evidence="1">
    <location>
        <begin position="187"/>
        <end position="210"/>
    </location>
</feature>
<dbReference type="Pfam" id="PF03968">
    <property type="entry name" value="LptD_N"/>
    <property type="match status" value="1"/>
</dbReference>
<keyword evidence="2" id="KW-0732">Signal</keyword>
<dbReference type="Proteomes" id="UP000617628">
    <property type="component" value="Unassembled WGS sequence"/>
</dbReference>
<proteinExistence type="predicted"/>
<evidence type="ECO:0000313" key="4">
    <source>
        <dbReference type="EMBL" id="MBK1875552.1"/>
    </source>
</evidence>
<evidence type="ECO:0000313" key="5">
    <source>
        <dbReference type="Proteomes" id="UP000617628"/>
    </source>
</evidence>
<evidence type="ECO:0000259" key="3">
    <source>
        <dbReference type="Pfam" id="PF03968"/>
    </source>
</evidence>
<gene>
    <name evidence="4" type="ORF">JIN87_01665</name>
</gene>
<dbReference type="Gene3D" id="2.60.450.10">
    <property type="entry name" value="Lipopolysaccharide (LPS) transport protein A like domain"/>
    <property type="match status" value="1"/>
</dbReference>
<feature type="region of interest" description="Disordered" evidence="1">
    <location>
        <begin position="169"/>
        <end position="224"/>
    </location>
</feature>
<evidence type="ECO:0000256" key="2">
    <source>
        <dbReference type="SAM" id="SignalP"/>
    </source>
</evidence>
<sequence length="224" mass="24384">MRTHLPLSLLAAAALATATFAQKTDKPTVATEIESVRLQVENDGENAYFHFSDSVKLTATNMMVECDDLEVFATREAEEKSNIGKFSAIKEIIASGNVRIVQEERTATCQKAIVKPNEERIVLTGNPVVVQPGGRIVTYNPEDEIVLDRGNGRISIVAKGPRKLRLSSSAIGDLGFEDKGPVPTPSEESEDDQAETAEEESPEASQEDAPEQTASEEPKDEKQQ</sequence>
<evidence type="ECO:0000256" key="1">
    <source>
        <dbReference type="SAM" id="MobiDB-lite"/>
    </source>
</evidence>
<keyword evidence="5" id="KW-1185">Reference proteome</keyword>
<dbReference type="AlphaFoldDB" id="A0A934RRH2"/>
<dbReference type="InterPro" id="IPR005653">
    <property type="entry name" value="OstA-like_N"/>
</dbReference>
<protein>
    <recommendedName>
        <fullName evidence="3">Organic solvent tolerance-like N-terminal domain-containing protein</fullName>
    </recommendedName>
</protein>
<accession>A0A934RRH2</accession>